<dbReference type="InterPro" id="IPR035979">
    <property type="entry name" value="RBD_domain_sf"/>
</dbReference>
<evidence type="ECO:0000256" key="8">
    <source>
        <dbReference type="ARBA" id="ARBA00022728"/>
    </source>
</evidence>
<evidence type="ECO:0000256" key="16">
    <source>
        <dbReference type="ARBA" id="ARBA00023163"/>
    </source>
</evidence>
<dbReference type="EMBL" id="CAJGYM010000018">
    <property type="protein sequence ID" value="CAD6191008.1"/>
    <property type="molecule type" value="Genomic_DNA"/>
</dbReference>
<keyword evidence="7" id="KW-0507">mRNA processing</keyword>
<evidence type="ECO:0000256" key="1">
    <source>
        <dbReference type="ARBA" id="ARBA00004123"/>
    </source>
</evidence>
<dbReference type="SUPFAM" id="SSF54928">
    <property type="entry name" value="RNA-binding domain, RBD"/>
    <property type="match status" value="1"/>
</dbReference>
<evidence type="ECO:0000256" key="6">
    <source>
        <dbReference type="ARBA" id="ARBA00022553"/>
    </source>
</evidence>
<evidence type="ECO:0000259" key="24">
    <source>
        <dbReference type="PROSITE" id="PS50102"/>
    </source>
</evidence>
<evidence type="ECO:0000256" key="7">
    <source>
        <dbReference type="ARBA" id="ARBA00022664"/>
    </source>
</evidence>
<keyword evidence="12 22" id="KW-0694">RNA-binding</keyword>
<gene>
    <name evidence="25" type="ORF">CAUJ_LOCUS6927</name>
</gene>
<dbReference type="PROSITE" id="PS50102">
    <property type="entry name" value="RRM"/>
    <property type="match status" value="1"/>
</dbReference>
<evidence type="ECO:0000256" key="12">
    <source>
        <dbReference type="ARBA" id="ARBA00022884"/>
    </source>
</evidence>
<keyword evidence="6" id="KW-0597">Phosphoprotein</keyword>
<reference evidence="25" key="1">
    <citation type="submission" date="2020-10" db="EMBL/GenBank/DDBJ databases">
        <authorList>
            <person name="Kikuchi T."/>
        </authorList>
    </citation>
    <scope>NUCLEOTIDE SEQUENCE</scope>
    <source>
        <strain evidence="25">NKZ352</strain>
    </source>
</reference>
<evidence type="ECO:0000256" key="2">
    <source>
        <dbReference type="ARBA" id="ARBA00004286"/>
    </source>
</evidence>
<evidence type="ECO:0000256" key="23">
    <source>
        <dbReference type="SAM" id="MobiDB-lite"/>
    </source>
</evidence>
<keyword evidence="9" id="KW-0677">Repeat</keyword>
<keyword evidence="26" id="KW-1185">Reference proteome</keyword>
<keyword evidence="15" id="KW-0010">Activator</keyword>
<keyword evidence="5" id="KW-1017">Isopeptide bond</keyword>
<evidence type="ECO:0000256" key="20">
    <source>
        <dbReference type="ARBA" id="ARBA00062124"/>
    </source>
</evidence>
<keyword evidence="19" id="KW-0539">Nucleus</keyword>
<keyword evidence="14" id="KW-0805">Transcription regulation</keyword>
<dbReference type="Pfam" id="PF00076">
    <property type="entry name" value="RRM_1"/>
    <property type="match status" value="2"/>
</dbReference>
<dbReference type="CDD" id="cd12282">
    <property type="entry name" value="RRM2_TatSF1_like"/>
    <property type="match status" value="1"/>
</dbReference>
<keyword evidence="16" id="KW-0804">Transcription</keyword>
<keyword evidence="4" id="KW-0158">Chromosome</keyword>
<dbReference type="GO" id="GO:0000398">
    <property type="term" value="P:mRNA splicing, via spliceosome"/>
    <property type="evidence" value="ECO:0007669"/>
    <property type="project" value="InterPro"/>
</dbReference>
<evidence type="ECO:0000256" key="3">
    <source>
        <dbReference type="ARBA" id="ARBA00007747"/>
    </source>
</evidence>
<dbReference type="InterPro" id="IPR034392">
    <property type="entry name" value="TatSF1-like_RRM1"/>
</dbReference>
<evidence type="ECO:0000256" key="18">
    <source>
        <dbReference type="ARBA" id="ARBA00023204"/>
    </source>
</evidence>
<evidence type="ECO:0000256" key="4">
    <source>
        <dbReference type="ARBA" id="ARBA00022454"/>
    </source>
</evidence>
<evidence type="ECO:0000256" key="13">
    <source>
        <dbReference type="ARBA" id="ARBA00022990"/>
    </source>
</evidence>
<evidence type="ECO:0000256" key="5">
    <source>
        <dbReference type="ARBA" id="ARBA00022499"/>
    </source>
</evidence>
<proteinExistence type="inferred from homology"/>
<dbReference type="Proteomes" id="UP000835052">
    <property type="component" value="Unassembled WGS sequence"/>
</dbReference>
<dbReference type="GO" id="GO:0005684">
    <property type="term" value="C:U2-type spliceosomal complex"/>
    <property type="evidence" value="ECO:0007669"/>
    <property type="project" value="UniProtKB-ARBA"/>
</dbReference>
<keyword evidence="8" id="KW-0747">Spliceosome</keyword>
<dbReference type="OrthoDB" id="10258585at2759"/>
<dbReference type="InterPro" id="IPR034393">
    <property type="entry name" value="TatSF1-like"/>
</dbReference>
<evidence type="ECO:0000256" key="21">
    <source>
        <dbReference type="ARBA" id="ARBA00073773"/>
    </source>
</evidence>
<evidence type="ECO:0000256" key="19">
    <source>
        <dbReference type="ARBA" id="ARBA00023242"/>
    </source>
</evidence>
<feature type="domain" description="RRM" evidence="24">
    <location>
        <begin position="138"/>
        <end position="223"/>
    </location>
</feature>
<keyword evidence="18" id="KW-0234">DNA repair</keyword>
<keyword evidence="17" id="KW-0508">mRNA splicing</keyword>
<dbReference type="GO" id="GO:0003723">
    <property type="term" value="F:RNA binding"/>
    <property type="evidence" value="ECO:0007669"/>
    <property type="project" value="UniProtKB-UniRule"/>
</dbReference>
<dbReference type="GO" id="GO:0005694">
    <property type="term" value="C:chromosome"/>
    <property type="evidence" value="ECO:0007669"/>
    <property type="project" value="UniProtKB-SubCell"/>
</dbReference>
<dbReference type="SMART" id="SM00360">
    <property type="entry name" value="RRM"/>
    <property type="match status" value="2"/>
</dbReference>
<evidence type="ECO:0000256" key="11">
    <source>
        <dbReference type="ARBA" id="ARBA00022843"/>
    </source>
</evidence>
<evidence type="ECO:0000256" key="17">
    <source>
        <dbReference type="ARBA" id="ARBA00023187"/>
    </source>
</evidence>
<dbReference type="InterPro" id="IPR000504">
    <property type="entry name" value="RRM_dom"/>
</dbReference>
<dbReference type="CDD" id="cd12281">
    <property type="entry name" value="RRM1_TatSF1_like"/>
    <property type="match status" value="1"/>
</dbReference>
<dbReference type="FunFam" id="3.30.70.330:FF:000202">
    <property type="entry name" value="HIV Tat-specific factor 1"/>
    <property type="match status" value="1"/>
</dbReference>
<dbReference type="GO" id="GO:0005686">
    <property type="term" value="C:U2 snRNP"/>
    <property type="evidence" value="ECO:0007669"/>
    <property type="project" value="TreeGrafter"/>
</dbReference>
<dbReference type="AlphaFoldDB" id="A0A8S1H908"/>
<sequence>MKQGRILKCYYRKWRTTFSTQLTDAEAHEGNSEEVKEVEDSGQEEVSKAVEQSNGEGSSAVPFNEAPNVDEDFIAQYQANYGVQYDDVYKKMDEELQERIRKCAEKEETKKKKKVEKRKIGGAPTEPEGWIDLSDKVHAVYVSNLPTDITDENFKNFMAKAGVIQLDPRTNKPKVKLYRDAAGELKGDGRCSYVRKESIDLALSLLDGADLNGKKVKVEEAHFEQKGNFDPTKKKKKLTSAQKKRFMEKQNKAFEWRESSTRIQRPVSDCVVIIKNRFTLQMLMENPILIFTLKEDVAKSCAMYGLVKKVVVFDNNPDGVVSVHFSNTDESDMAVHHLNGSMFNGRILTAELWDGKTKYAVQETKEEHEKRMNNWQKFLCGEKAPDQDTEVRETED</sequence>
<comment type="subcellular location">
    <subcellularLocation>
        <location evidence="2">Chromosome</location>
    </subcellularLocation>
    <subcellularLocation>
        <location evidence="1">Nucleus</location>
    </subcellularLocation>
</comment>
<dbReference type="FunFam" id="3.30.70.330:FF:000105">
    <property type="entry name" value="HIV Tat-specific factor 1 homolog"/>
    <property type="match status" value="1"/>
</dbReference>
<keyword evidence="10" id="KW-0227">DNA damage</keyword>
<comment type="caution">
    <text evidence="25">The sequence shown here is derived from an EMBL/GenBank/DDBJ whole genome shotgun (WGS) entry which is preliminary data.</text>
</comment>
<evidence type="ECO:0000313" key="25">
    <source>
        <dbReference type="EMBL" id="CAD6191008.1"/>
    </source>
</evidence>
<feature type="region of interest" description="Disordered" evidence="23">
    <location>
        <begin position="25"/>
        <end position="62"/>
    </location>
</feature>
<evidence type="ECO:0000256" key="10">
    <source>
        <dbReference type="ARBA" id="ARBA00022763"/>
    </source>
</evidence>
<accession>A0A8S1H908</accession>
<keyword evidence="11" id="KW-0832">Ubl conjugation</keyword>
<dbReference type="InterPro" id="IPR012677">
    <property type="entry name" value="Nucleotide-bd_a/b_plait_sf"/>
</dbReference>
<dbReference type="PANTHER" id="PTHR15608:SF0">
    <property type="entry name" value="HIV TAT-SPECIFIC FACTOR 1"/>
    <property type="match status" value="1"/>
</dbReference>
<dbReference type="PANTHER" id="PTHR15608">
    <property type="entry name" value="SPLICING FACTOR U2AF-ASSOCIATED PROTEIN 2"/>
    <property type="match status" value="1"/>
</dbReference>
<name>A0A8S1H908_9PELO</name>
<evidence type="ECO:0000256" key="14">
    <source>
        <dbReference type="ARBA" id="ARBA00023015"/>
    </source>
</evidence>
<evidence type="ECO:0000256" key="22">
    <source>
        <dbReference type="PROSITE-ProRule" id="PRU00176"/>
    </source>
</evidence>
<comment type="similarity">
    <text evidence="3">Belongs to the HTATSF1 family.</text>
</comment>
<dbReference type="Gene3D" id="3.30.70.330">
    <property type="match status" value="2"/>
</dbReference>
<evidence type="ECO:0000313" key="26">
    <source>
        <dbReference type="Proteomes" id="UP000835052"/>
    </source>
</evidence>
<comment type="subunit">
    <text evidence="20">Component of the 17S U2 SnRNP complex, a ribonucleoprotein complex that contains small nuclear RNA (snRNA) U2 and a number of specific proteins. Within the 17S U2 SnRNP complex, interacts (via UHM region) directly with SF3B1. Component of a complex which is at least composed of HTATSF1/Tat-SF1, the P-TEFb complex components CDK9 and CCNT1, RNA polymerase II, SUPT5H, and NCL/nucleolin. Interacts with GTF2F2/RAP30 and POLR2A. Interacts with TCERG1/CA150. Interacts with (poly-ADP-ribosylated) RPA1; promoting HTATSF1 recruitment to DNA damage sites. Interacts (when phosphorylated) with TOPBP1; promoting recruitment of TOPBP1 to DNA damage sites during S-phase.</text>
</comment>
<evidence type="ECO:0000256" key="15">
    <source>
        <dbReference type="ARBA" id="ARBA00023159"/>
    </source>
</evidence>
<dbReference type="GO" id="GO:0006281">
    <property type="term" value="P:DNA repair"/>
    <property type="evidence" value="ECO:0007669"/>
    <property type="project" value="UniProtKB-KW"/>
</dbReference>
<keyword evidence="13" id="KW-0007">Acetylation</keyword>
<protein>
    <recommendedName>
        <fullName evidence="21">17S U2 SnRNP complex component HTATSF1</fullName>
    </recommendedName>
</protein>
<organism evidence="25 26">
    <name type="scientific">Caenorhabditis auriculariae</name>
    <dbReference type="NCBI Taxonomy" id="2777116"/>
    <lineage>
        <taxon>Eukaryota</taxon>
        <taxon>Metazoa</taxon>
        <taxon>Ecdysozoa</taxon>
        <taxon>Nematoda</taxon>
        <taxon>Chromadorea</taxon>
        <taxon>Rhabditida</taxon>
        <taxon>Rhabditina</taxon>
        <taxon>Rhabditomorpha</taxon>
        <taxon>Rhabditoidea</taxon>
        <taxon>Rhabditidae</taxon>
        <taxon>Peloderinae</taxon>
        <taxon>Caenorhabditis</taxon>
    </lineage>
</organism>
<feature type="compositionally biased region" description="Basic and acidic residues" evidence="23">
    <location>
        <begin position="25"/>
        <end position="39"/>
    </location>
</feature>
<evidence type="ECO:0000256" key="9">
    <source>
        <dbReference type="ARBA" id="ARBA00022737"/>
    </source>
</evidence>